<reference evidence="3" key="1">
    <citation type="submission" date="2019-04" db="EMBL/GenBank/DDBJ databases">
        <title>Friends and foes A comparative genomics studyof 23 Aspergillus species from section Flavi.</title>
        <authorList>
            <consortium name="DOE Joint Genome Institute"/>
            <person name="Kjaerbolling I."/>
            <person name="Vesth T."/>
            <person name="Frisvad J.C."/>
            <person name="Nybo J.L."/>
            <person name="Theobald S."/>
            <person name="Kildgaard S."/>
            <person name="Isbrandt T."/>
            <person name="Kuo A."/>
            <person name="Sato A."/>
            <person name="Lyhne E.K."/>
            <person name="Kogle M.E."/>
            <person name="Wiebenga A."/>
            <person name="Kun R.S."/>
            <person name="Lubbers R.J."/>
            <person name="Makela M.R."/>
            <person name="Barry K."/>
            <person name="Chovatia M."/>
            <person name="Clum A."/>
            <person name="Daum C."/>
            <person name="Haridas S."/>
            <person name="He G."/>
            <person name="LaButti K."/>
            <person name="Lipzen A."/>
            <person name="Mondo S."/>
            <person name="Riley R."/>
            <person name="Salamov A."/>
            <person name="Simmons B.A."/>
            <person name="Magnuson J.K."/>
            <person name="Henrissat B."/>
            <person name="Mortensen U.H."/>
            <person name="Larsen T.O."/>
            <person name="Devries R.P."/>
            <person name="Grigoriev I.V."/>
            <person name="Machida M."/>
            <person name="Baker S.E."/>
            <person name="Andersen M.R."/>
        </authorList>
    </citation>
    <scope>NUCLEOTIDE SEQUENCE [LARGE SCALE GENOMIC DNA]</scope>
    <source>
        <strain evidence="3">CBS 553.77</strain>
    </source>
</reference>
<dbReference type="InterPro" id="IPR007612">
    <property type="entry name" value="LOR"/>
</dbReference>
<gene>
    <name evidence="2" type="ORF">BDV28DRAFT_23648</name>
</gene>
<dbReference type="EMBL" id="ML739181">
    <property type="protein sequence ID" value="KAE8351222.1"/>
    <property type="molecule type" value="Genomic_DNA"/>
</dbReference>
<dbReference type="AlphaFoldDB" id="A0A5N6Z0Q2"/>
<dbReference type="InterPro" id="IPR025659">
    <property type="entry name" value="Tubby-like_C"/>
</dbReference>
<dbReference type="InterPro" id="IPR038595">
    <property type="entry name" value="LOR_sf"/>
</dbReference>
<dbReference type="Pfam" id="PF04525">
    <property type="entry name" value="LOR"/>
    <property type="match status" value="1"/>
</dbReference>
<proteinExistence type="inferred from homology"/>
<evidence type="ECO:0000256" key="1">
    <source>
        <dbReference type="ARBA" id="ARBA00005437"/>
    </source>
</evidence>
<dbReference type="OrthoDB" id="97518at2759"/>
<dbReference type="SUPFAM" id="SSF54518">
    <property type="entry name" value="Tubby C-terminal domain-like"/>
    <property type="match status" value="1"/>
</dbReference>
<organism evidence="2 3">
    <name type="scientific">Aspergillus coremiiformis</name>
    <dbReference type="NCBI Taxonomy" id="138285"/>
    <lineage>
        <taxon>Eukaryota</taxon>
        <taxon>Fungi</taxon>
        <taxon>Dikarya</taxon>
        <taxon>Ascomycota</taxon>
        <taxon>Pezizomycotina</taxon>
        <taxon>Eurotiomycetes</taxon>
        <taxon>Eurotiomycetidae</taxon>
        <taxon>Eurotiales</taxon>
        <taxon>Aspergillaceae</taxon>
        <taxon>Aspergillus</taxon>
        <taxon>Aspergillus subgen. Circumdati</taxon>
    </lineage>
</organism>
<evidence type="ECO:0000313" key="2">
    <source>
        <dbReference type="EMBL" id="KAE8351222.1"/>
    </source>
</evidence>
<protein>
    <submittedName>
        <fullName evidence="2">Tubby C-terminal-like domain-containing protein</fullName>
    </submittedName>
</protein>
<comment type="similarity">
    <text evidence="1">Belongs to the LOR family.</text>
</comment>
<sequence length="204" mass="22487">MPSKLPALKQPIAIRSEQIASDTTVLRVKQHTSLSAGDFTISQCTADGDPGNPRLTTLFSVDGHAASWRCRRDFRDASGLPLFELHRKGTGVTWFVQLPGNTGSAKPIATLAPRWSALKDKFDVCFTNAAAGGEEVVLEVRGQDIWKMKTNVYFNGSLVMTTRVMNVLQYYVPFKRPQWEVEVAQGLDLSLVSLAPQLPISTDH</sequence>
<evidence type="ECO:0000313" key="3">
    <source>
        <dbReference type="Proteomes" id="UP000327118"/>
    </source>
</evidence>
<accession>A0A5N6Z0Q2</accession>
<keyword evidence="3" id="KW-1185">Reference proteome</keyword>
<dbReference type="Gene3D" id="2.40.160.200">
    <property type="entry name" value="LURP1-related"/>
    <property type="match status" value="1"/>
</dbReference>
<name>A0A5N6Z0Q2_9EURO</name>
<dbReference type="Proteomes" id="UP000327118">
    <property type="component" value="Unassembled WGS sequence"/>
</dbReference>